<evidence type="ECO:0000313" key="3">
    <source>
        <dbReference type="EMBL" id="VVK13532.1"/>
    </source>
</evidence>
<accession>A0A223U5M5</accession>
<dbReference type="EMBL" id="UJYZ02000025">
    <property type="protein sequence ID" value="VVK13532.1"/>
    <property type="molecule type" value="Genomic_DNA"/>
</dbReference>
<comment type="caution">
    <text evidence="2">The sequence shown here is derived from an EMBL/GenBank/DDBJ whole genome shotgun (WGS) entry which is preliminary data.</text>
</comment>
<name>A0A223U5M5_9ENTR</name>
<evidence type="ECO:0000313" key="4">
    <source>
        <dbReference type="Proteomes" id="UP000257712"/>
    </source>
</evidence>
<keyword evidence="5" id="KW-1185">Reference proteome</keyword>
<accession>A0A6C2VEZ5</accession>
<dbReference type="RefSeq" id="WP_025711891.1">
    <property type="nucleotide sequence ID" value="NZ_CAAHGR010000089.1"/>
</dbReference>
<dbReference type="Proteomes" id="UP000257712">
    <property type="component" value="Unassembled WGS sequence"/>
</dbReference>
<dbReference type="AlphaFoldDB" id="A0A223U5M5"/>
<reference evidence="2 4" key="1">
    <citation type="submission" date="2018-08" db="EMBL/GenBank/DDBJ databases">
        <authorList>
            <consortium name="Pathogen Informatics"/>
        </authorList>
    </citation>
    <scope>NUCLEOTIDE SEQUENCE [LARGE SCALE GENOMIC DNA]</scope>
    <source>
        <strain evidence="3 5">EuSCAPE_IL010</strain>
        <strain evidence="2 4">EuSCAPE_IT371</strain>
    </source>
</reference>
<dbReference type="EMBL" id="UJZG01000003">
    <property type="protein sequence ID" value="SXD91348.1"/>
    <property type="molecule type" value="Genomic_DNA"/>
</dbReference>
<organism evidence="2 4">
    <name type="scientific">Klebsiella quasivariicola</name>
    <dbReference type="NCBI Taxonomy" id="2026240"/>
    <lineage>
        <taxon>Bacteria</taxon>
        <taxon>Pseudomonadati</taxon>
        <taxon>Pseudomonadota</taxon>
        <taxon>Gammaproteobacteria</taxon>
        <taxon>Enterobacterales</taxon>
        <taxon>Enterobacteriaceae</taxon>
        <taxon>Klebsiella/Raoultella group</taxon>
        <taxon>Klebsiella</taxon>
        <taxon>Klebsiella pneumoniae complex</taxon>
    </lineage>
</organism>
<sequence length="139" mass="15668">MQINIQRSQKLLLILFMLGGGAALWHATRLPLASVSREVALQTQWRRVMALRIPAGDIPGARIDKQPFSPIAIPLTGVRLIAWRPQGNGGEMELTLPWQTVPAFFAWLARCGMSPRSFSLYREAQVLRLHLQLEAEDDR</sequence>
<dbReference type="InterPro" id="IPR057522">
    <property type="entry name" value="HofO_C"/>
</dbReference>
<gene>
    <name evidence="3" type="ORF">SAMEA3538468_04206</name>
    <name evidence="2" type="ORF">SAMEA3538780_01353</name>
</gene>
<evidence type="ECO:0000259" key="1">
    <source>
        <dbReference type="Pfam" id="PF25319"/>
    </source>
</evidence>
<dbReference type="Proteomes" id="UP000259400">
    <property type="component" value="Unassembled WGS sequence"/>
</dbReference>
<evidence type="ECO:0000313" key="5">
    <source>
        <dbReference type="Proteomes" id="UP000259400"/>
    </source>
</evidence>
<dbReference type="Pfam" id="PF25319">
    <property type="entry name" value="HofO"/>
    <property type="match status" value="1"/>
</dbReference>
<protein>
    <submittedName>
        <fullName evidence="2">Type IV pilus biogenesis protein PilO</fullName>
    </submittedName>
</protein>
<proteinExistence type="predicted"/>
<evidence type="ECO:0000313" key="2">
    <source>
        <dbReference type="EMBL" id="SXD91348.1"/>
    </source>
</evidence>
<dbReference type="KEGG" id="kqv:B8P98_01820"/>
<feature type="domain" description="DNA utilization protein HofO C-terminal" evidence="1">
    <location>
        <begin position="68"/>
        <end position="137"/>
    </location>
</feature>